<dbReference type="RefSeq" id="WP_012216002.1">
    <property type="nucleotide sequence ID" value="NC_010085.1"/>
</dbReference>
<dbReference type="GO" id="GO:0000160">
    <property type="term" value="P:phosphorelay signal transduction system"/>
    <property type="evidence" value="ECO:0007669"/>
    <property type="project" value="InterPro"/>
</dbReference>
<protein>
    <submittedName>
        <fullName evidence="2">Response regulator receiver protein</fullName>
    </submittedName>
</protein>
<evidence type="ECO:0000313" key="2">
    <source>
        <dbReference type="EMBL" id="ABX13515.1"/>
    </source>
</evidence>
<dbReference type="InterPro" id="IPR001789">
    <property type="entry name" value="Sig_transdc_resp-reg_receiver"/>
</dbReference>
<keyword evidence="3" id="KW-1185">Reference proteome</keyword>
<dbReference type="EMBL" id="CP000866">
    <property type="protein sequence ID" value="ABX13515.1"/>
    <property type="molecule type" value="Genomic_DNA"/>
</dbReference>
<organism evidence="2 3">
    <name type="scientific">Nitrosopumilus maritimus (strain SCM1)</name>
    <dbReference type="NCBI Taxonomy" id="436308"/>
    <lineage>
        <taxon>Archaea</taxon>
        <taxon>Nitrososphaerota</taxon>
        <taxon>Nitrososphaeria</taxon>
        <taxon>Nitrosopumilales</taxon>
        <taxon>Nitrosopumilaceae</taxon>
        <taxon>Nitrosopumilus</taxon>
    </lineage>
</organism>
<dbReference type="Pfam" id="PF00072">
    <property type="entry name" value="Response_reg"/>
    <property type="match status" value="1"/>
</dbReference>
<feature type="domain" description="Response regulatory" evidence="1">
    <location>
        <begin position="4"/>
        <end position="116"/>
    </location>
</feature>
<dbReference type="SUPFAM" id="SSF52172">
    <property type="entry name" value="CheY-like"/>
    <property type="match status" value="1"/>
</dbReference>
<sequence>MSRSVIIIDDDEDTVRLFSEFLEEKGINIVGNGFDGITAVKLYKKLKPDVTLIDINMPNGSGFYAIKKIQEIEPKARIIAVTADTSTVTEEKLQKLNVTIVQKPFNIEHVISSINT</sequence>
<dbReference type="HOGENOM" id="CLU_000445_69_15_2"/>
<dbReference type="InParanoid" id="A9A637"/>
<dbReference type="GeneID" id="5773423"/>
<gene>
    <name evidence="2" type="ordered locus">Nmar_1619</name>
</gene>
<proteinExistence type="predicted"/>
<name>A9A637_NITMS</name>
<dbReference type="OrthoDB" id="2830at2157"/>
<dbReference type="PhylomeDB" id="A9A637"/>
<evidence type="ECO:0000259" key="1">
    <source>
        <dbReference type="PROSITE" id="PS50110"/>
    </source>
</evidence>
<accession>A9A637</accession>
<dbReference type="InterPro" id="IPR011006">
    <property type="entry name" value="CheY-like_superfamily"/>
</dbReference>
<dbReference type="Gene3D" id="3.40.50.2300">
    <property type="match status" value="1"/>
</dbReference>
<evidence type="ECO:0000313" key="3">
    <source>
        <dbReference type="Proteomes" id="UP000000792"/>
    </source>
</evidence>
<dbReference type="EnsemblBacteria" id="ABX13515">
    <property type="protein sequence ID" value="ABX13515"/>
    <property type="gene ID" value="Nmar_1619"/>
</dbReference>
<reference evidence="2 3" key="1">
    <citation type="journal article" date="2010" name="Proc. Natl. Acad. Sci. U.S.A.">
        <title>Nitrosopumilus maritimus genome reveals unique mechanisms for nitrification and autotrophy in globally distributed marine crenarchaea.</title>
        <authorList>
            <person name="Walker C.B."/>
            <person name="de la Torre J.R."/>
            <person name="Klotz M.G."/>
            <person name="Urakawa H."/>
            <person name="Pinel N."/>
            <person name="Arp D.J."/>
            <person name="Brochier-Armanet C."/>
            <person name="Chain P.S."/>
            <person name="Chan P.P."/>
            <person name="Gollabgir A."/>
            <person name="Hemp J."/>
            <person name="Hugler M."/>
            <person name="Karr E.A."/>
            <person name="Konneke M."/>
            <person name="Shin M."/>
            <person name="Lawton T.J."/>
            <person name="Lowe T."/>
            <person name="Martens-Habbena W."/>
            <person name="Sayavedra-Soto L.A."/>
            <person name="Lang D."/>
            <person name="Sievert S.M."/>
            <person name="Rosenzweig A.C."/>
            <person name="Manning G."/>
            <person name="Stahl D.A."/>
        </authorList>
    </citation>
    <scope>NUCLEOTIDE SEQUENCE [LARGE SCALE GENOMIC DNA]</scope>
    <source>
        <strain evidence="2 3">SCM1</strain>
    </source>
</reference>
<dbReference type="PANTHER" id="PTHR43228:SF1">
    <property type="entry name" value="TWO-COMPONENT RESPONSE REGULATOR ARR22"/>
    <property type="match status" value="1"/>
</dbReference>
<dbReference type="Proteomes" id="UP000000792">
    <property type="component" value="Chromosome"/>
</dbReference>
<dbReference type="InterPro" id="IPR052048">
    <property type="entry name" value="ST_Response_Regulator"/>
</dbReference>
<dbReference type="PROSITE" id="PS50110">
    <property type="entry name" value="RESPONSE_REGULATORY"/>
    <property type="match status" value="1"/>
</dbReference>
<dbReference type="eggNOG" id="arCOG02391">
    <property type="taxonomic scope" value="Archaea"/>
</dbReference>
<dbReference type="SMART" id="SM00448">
    <property type="entry name" value="REC"/>
    <property type="match status" value="1"/>
</dbReference>
<dbReference type="KEGG" id="nmr:Nmar_1619"/>
<dbReference type="AlphaFoldDB" id="A9A637"/>
<dbReference type="PANTHER" id="PTHR43228">
    <property type="entry name" value="TWO-COMPONENT RESPONSE REGULATOR"/>
    <property type="match status" value="1"/>
</dbReference>
<dbReference type="STRING" id="436308.Nmar_1619"/>